<dbReference type="PANTHER" id="PTHR23227:SF67">
    <property type="entry name" value="CRANIOFACIAL DEVELOPMENT PROTEIN 2-LIKE"/>
    <property type="match status" value="1"/>
</dbReference>
<dbReference type="Gene3D" id="3.60.10.10">
    <property type="entry name" value="Endonuclease/exonuclease/phosphatase"/>
    <property type="match status" value="1"/>
</dbReference>
<keyword evidence="1" id="KW-1185">Reference proteome</keyword>
<dbReference type="InterPro" id="IPR036691">
    <property type="entry name" value="Endo/exonu/phosph_ase_sf"/>
</dbReference>
<sequence length="183" mass="20542">MRTGINFGTQESRECLCAACWPRWEVKQSFWEGIDEIVRQVPPSEKLFIGGDFNGHIGATAGDYGEVHGGFGFGVRNGGVTLLSDFAKAFGLVIANSRFPKRNEHLVTFQNAVAKTQIDYLFLRRCDSGLCKDCKVILSETLTTQHRLLVIDVGIRLKRRKWNARGTPRIKWGALTKDKAQKL</sequence>
<reference evidence="1" key="1">
    <citation type="journal article" date="2013" name="Genome Biol.">
        <title>Reference genomes and transcriptomes of Nicotiana sylvestris and Nicotiana tomentosiformis.</title>
        <authorList>
            <person name="Sierro N."/>
            <person name="Battey J.N."/>
            <person name="Ouadi S."/>
            <person name="Bovet L."/>
            <person name="Goepfert S."/>
            <person name="Bakaher N."/>
            <person name="Peitsch M.C."/>
            <person name="Ivanov N.V."/>
        </authorList>
    </citation>
    <scope>NUCLEOTIDE SEQUENCE [LARGE SCALE GENOMIC DNA]</scope>
</reference>
<dbReference type="SUPFAM" id="SSF56219">
    <property type="entry name" value="DNase I-like"/>
    <property type="match status" value="1"/>
</dbReference>
<dbReference type="InterPro" id="IPR027124">
    <property type="entry name" value="Swc5/CFDP1/2"/>
</dbReference>
<dbReference type="STRING" id="4096.A0A1U7VIR5"/>
<organism evidence="1 2">
    <name type="scientific">Nicotiana sylvestris</name>
    <name type="common">Wood tobacco</name>
    <name type="synonym">South American tobacco</name>
    <dbReference type="NCBI Taxonomy" id="4096"/>
    <lineage>
        <taxon>Eukaryota</taxon>
        <taxon>Viridiplantae</taxon>
        <taxon>Streptophyta</taxon>
        <taxon>Embryophyta</taxon>
        <taxon>Tracheophyta</taxon>
        <taxon>Spermatophyta</taxon>
        <taxon>Magnoliopsida</taxon>
        <taxon>eudicotyledons</taxon>
        <taxon>Gunneridae</taxon>
        <taxon>Pentapetalae</taxon>
        <taxon>asterids</taxon>
        <taxon>lamiids</taxon>
        <taxon>Solanales</taxon>
        <taxon>Solanaceae</taxon>
        <taxon>Nicotianoideae</taxon>
        <taxon>Nicotianeae</taxon>
        <taxon>Nicotiana</taxon>
    </lineage>
</organism>
<evidence type="ECO:0000313" key="1">
    <source>
        <dbReference type="Proteomes" id="UP000189701"/>
    </source>
</evidence>
<reference evidence="2" key="2">
    <citation type="submission" date="2025-08" db="UniProtKB">
        <authorList>
            <consortium name="RefSeq"/>
        </authorList>
    </citation>
    <scope>IDENTIFICATION</scope>
    <source>
        <tissue evidence="2">Leaf</tissue>
    </source>
</reference>
<protein>
    <submittedName>
        <fullName evidence="2">Craniofacial development protein 2-like</fullName>
    </submittedName>
</protein>
<name>A0A1U7VIR5_NICSY</name>
<gene>
    <name evidence="2" type="primary">LOC104213878</name>
</gene>
<proteinExistence type="predicted"/>
<dbReference type="RefSeq" id="XP_009761740.1">
    <property type="nucleotide sequence ID" value="XM_009763438.1"/>
</dbReference>
<accession>A0A1U7VIR5</accession>
<evidence type="ECO:0000313" key="2">
    <source>
        <dbReference type="RefSeq" id="XP_009761740.1"/>
    </source>
</evidence>
<dbReference type="Proteomes" id="UP000189701">
    <property type="component" value="Unplaced"/>
</dbReference>
<dbReference type="PANTHER" id="PTHR23227">
    <property type="entry name" value="BUCENTAUR RELATED"/>
    <property type="match status" value="1"/>
</dbReference>
<dbReference type="AlphaFoldDB" id="A0A1U7VIR5"/>